<organism evidence="2">
    <name type="scientific">Brassica campestris</name>
    <name type="common">Field mustard</name>
    <dbReference type="NCBI Taxonomy" id="3711"/>
    <lineage>
        <taxon>Eukaryota</taxon>
        <taxon>Viridiplantae</taxon>
        <taxon>Streptophyta</taxon>
        <taxon>Embryophyta</taxon>
        <taxon>Tracheophyta</taxon>
        <taxon>Spermatophyta</taxon>
        <taxon>Magnoliopsida</taxon>
        <taxon>eudicotyledons</taxon>
        <taxon>Gunneridae</taxon>
        <taxon>Pentapetalae</taxon>
        <taxon>rosids</taxon>
        <taxon>malvids</taxon>
        <taxon>Brassicales</taxon>
        <taxon>Brassicaceae</taxon>
        <taxon>Brassiceae</taxon>
        <taxon>Brassica</taxon>
    </lineage>
</organism>
<protein>
    <submittedName>
        <fullName evidence="1">Uncharacterized protein</fullName>
    </submittedName>
</protein>
<evidence type="ECO:0000313" key="1">
    <source>
        <dbReference type="EMBL" id="CAG7865298.1"/>
    </source>
</evidence>
<name>A0A3P5YFD5_BRACM</name>
<reference evidence="2" key="1">
    <citation type="submission" date="2018-11" db="EMBL/GenBank/DDBJ databases">
        <authorList>
            <consortium name="Genoscope - CEA"/>
            <person name="William W."/>
        </authorList>
    </citation>
    <scope>NUCLEOTIDE SEQUENCE</scope>
</reference>
<evidence type="ECO:0000313" key="2">
    <source>
        <dbReference type="EMBL" id="VDC62384.1"/>
    </source>
</evidence>
<accession>A0A3P5YFD5</accession>
<dbReference type="Proteomes" id="UP000694005">
    <property type="component" value="Chromosome A09"/>
</dbReference>
<dbReference type="EMBL" id="LR031568">
    <property type="protein sequence ID" value="VDC62384.1"/>
    <property type="molecule type" value="Genomic_DNA"/>
</dbReference>
<dbReference type="AlphaFoldDB" id="A0A3P5YFD5"/>
<sequence length="123" mass="13589">MSCLCHCLIYSLNVQQGAGDPLYVAEGQPKCFDPDIVDATPTEDGCSREPWISSIHLHAYQVVELPSLLNTRKVLKAVAPLPPILQKKVEQKQYPPASLIWISLPLDNITCDSLKVILLGKHT</sequence>
<gene>
    <name evidence="2" type="ORF">BRAA09T39995Z</name>
    <name evidence="1" type="ORF">BRAPAZ1V2_A09P57650.2</name>
</gene>
<dbReference type="Gramene" id="A09p57650.2_BraZ1">
    <property type="protein sequence ID" value="A09p57650.2_BraZ1.CDS"/>
    <property type="gene ID" value="A09g57650.2_BraZ1"/>
</dbReference>
<dbReference type="EMBL" id="LS974625">
    <property type="protein sequence ID" value="CAG7865298.1"/>
    <property type="molecule type" value="Genomic_DNA"/>
</dbReference>
<proteinExistence type="predicted"/>